<feature type="transmembrane region" description="Helical" evidence="8">
    <location>
        <begin position="33"/>
        <end position="54"/>
    </location>
</feature>
<feature type="domain" description="ABC transporter" evidence="9">
    <location>
        <begin position="369"/>
        <end position="573"/>
    </location>
</feature>
<dbReference type="EMBL" id="CP120678">
    <property type="protein sequence ID" value="WIW70499.1"/>
    <property type="molecule type" value="Genomic_DNA"/>
</dbReference>
<evidence type="ECO:0000313" key="11">
    <source>
        <dbReference type="EMBL" id="WIW70499.1"/>
    </source>
</evidence>
<accession>A0A9Y2AI24</accession>
<organism evidence="11 12">
    <name type="scientific">Selenobaculum gibii</name>
    <dbReference type="NCBI Taxonomy" id="3054208"/>
    <lineage>
        <taxon>Bacteria</taxon>
        <taxon>Bacillati</taxon>
        <taxon>Bacillota</taxon>
        <taxon>Negativicutes</taxon>
        <taxon>Selenomonadales</taxon>
        <taxon>Selenomonadaceae</taxon>
        <taxon>Selenobaculum</taxon>
    </lineage>
</organism>
<evidence type="ECO:0000256" key="5">
    <source>
        <dbReference type="ARBA" id="ARBA00022840"/>
    </source>
</evidence>
<feature type="transmembrane region" description="Helical" evidence="8">
    <location>
        <begin position="277"/>
        <end position="299"/>
    </location>
</feature>
<dbReference type="Proteomes" id="UP001243623">
    <property type="component" value="Chromosome"/>
</dbReference>
<keyword evidence="6 8" id="KW-1133">Transmembrane helix</keyword>
<keyword evidence="12" id="KW-1185">Reference proteome</keyword>
<dbReference type="GO" id="GO:0016887">
    <property type="term" value="F:ATP hydrolysis activity"/>
    <property type="evidence" value="ECO:0007669"/>
    <property type="project" value="InterPro"/>
</dbReference>
<dbReference type="GO" id="GO:0140359">
    <property type="term" value="F:ABC-type transporter activity"/>
    <property type="evidence" value="ECO:0007669"/>
    <property type="project" value="InterPro"/>
</dbReference>
<reference evidence="11" key="1">
    <citation type="submission" date="2023-03" db="EMBL/GenBank/DDBJ databases">
        <title>Selenobaculum gbiensis gen. nov. sp. nov., a new bacterium isolated from the gut microbiota of IBD patient.</title>
        <authorList>
            <person name="Yeo S."/>
            <person name="Park H."/>
            <person name="Huh C.S."/>
        </authorList>
    </citation>
    <scope>NUCLEOTIDE SEQUENCE</scope>
    <source>
        <strain evidence="11">ICN-92133</strain>
    </source>
</reference>
<dbReference type="PROSITE" id="PS50929">
    <property type="entry name" value="ABC_TM1F"/>
    <property type="match status" value="1"/>
</dbReference>
<feature type="transmembrane region" description="Helical" evidence="8">
    <location>
        <begin position="144"/>
        <end position="170"/>
    </location>
</feature>
<dbReference type="SUPFAM" id="SSF90123">
    <property type="entry name" value="ABC transporter transmembrane region"/>
    <property type="match status" value="1"/>
</dbReference>
<dbReference type="SUPFAM" id="SSF52540">
    <property type="entry name" value="P-loop containing nucleoside triphosphate hydrolases"/>
    <property type="match status" value="1"/>
</dbReference>
<dbReference type="InterPro" id="IPR017871">
    <property type="entry name" value="ABC_transporter-like_CS"/>
</dbReference>
<dbReference type="KEGG" id="sgbi:P3F81_11530"/>
<keyword evidence="2" id="KW-0813">Transport</keyword>
<dbReference type="InterPro" id="IPR011527">
    <property type="entry name" value="ABC1_TM_dom"/>
</dbReference>
<evidence type="ECO:0000259" key="10">
    <source>
        <dbReference type="PROSITE" id="PS50929"/>
    </source>
</evidence>
<evidence type="ECO:0000259" key="9">
    <source>
        <dbReference type="PROSITE" id="PS50893"/>
    </source>
</evidence>
<evidence type="ECO:0000256" key="2">
    <source>
        <dbReference type="ARBA" id="ARBA00022448"/>
    </source>
</evidence>
<gene>
    <name evidence="11" type="ORF">P3F81_11530</name>
</gene>
<dbReference type="PANTHER" id="PTHR11384:SF59">
    <property type="entry name" value="LYSOSOMAL COBALAMIN TRANSPORTER ABCD4"/>
    <property type="match status" value="1"/>
</dbReference>
<dbReference type="CDD" id="cd03223">
    <property type="entry name" value="ABCD_peroxisomal_ALDP"/>
    <property type="match status" value="1"/>
</dbReference>
<dbReference type="SMART" id="SM00382">
    <property type="entry name" value="AAA"/>
    <property type="match status" value="1"/>
</dbReference>
<keyword evidence="5 11" id="KW-0067">ATP-binding</keyword>
<dbReference type="PROSITE" id="PS50893">
    <property type="entry name" value="ABC_TRANSPORTER_2"/>
    <property type="match status" value="1"/>
</dbReference>
<name>A0A9Y2AI24_9FIRM</name>
<evidence type="ECO:0000256" key="7">
    <source>
        <dbReference type="ARBA" id="ARBA00023136"/>
    </source>
</evidence>
<dbReference type="RefSeq" id="WP_309320419.1">
    <property type="nucleotide sequence ID" value="NZ_CP120678.1"/>
</dbReference>
<dbReference type="PANTHER" id="PTHR11384">
    <property type="entry name" value="ATP-BINDING CASSETTE, SUB-FAMILY D MEMBER"/>
    <property type="match status" value="1"/>
</dbReference>
<proteinExistence type="predicted"/>
<keyword evidence="4" id="KW-0547">Nucleotide-binding</keyword>
<evidence type="ECO:0000313" key="12">
    <source>
        <dbReference type="Proteomes" id="UP001243623"/>
    </source>
</evidence>
<evidence type="ECO:0000256" key="1">
    <source>
        <dbReference type="ARBA" id="ARBA00004651"/>
    </source>
</evidence>
<dbReference type="InterPro" id="IPR036640">
    <property type="entry name" value="ABC1_TM_sf"/>
</dbReference>
<dbReference type="GO" id="GO:0005524">
    <property type="term" value="F:ATP binding"/>
    <property type="evidence" value="ECO:0007669"/>
    <property type="project" value="UniProtKB-KW"/>
</dbReference>
<dbReference type="Pfam" id="PF06472">
    <property type="entry name" value="ABC_membrane_2"/>
    <property type="match status" value="1"/>
</dbReference>
<sequence>MEKLNMNRDFFRGVWKLTKGYWNSEEKWKARGLFGIVIAMNFAIVYALVLLNQWYNEFYTSLQNYDKDSFLPLIGYFSVVAFTYVALSVYSIYLRQMLQINWRKWMTKSYLDKWSQARNYYKMQVIENQTDNPDQRMTEDIRDFVELTLTLLLGFLRQITTLVAFIVILWQLSGVIALPLGSMSLEIHGYMVWICLIYAIGGTYLTTKIGNPLVRLNFDQQRLEADFRFGLIRYRENGESIAFYGGEKAENKNVEGRFRSVVKNYFSLMKYQKRLSWFVNIYGQTAIIVPIFLIVPAYFAKQIQWGGIMQTLTAFDKVQTALSFFVESYATIAQWQSVVNRLVNFTNNMEKVEQIQGETQIKPVQDNNFQVKSLDVTLPTGRVLLNNLNFNIAPGETILITGDSGCGKSTLLRAISGIWPFGEGEVQIPDGHQCFFLPQRPYLPLGSLRDALLYPQENSLVSQQEIKNVMEKCELIHFFDRVNEVDDWSRILSLGEQQRVAFARVLLAKPDIVFLDESTSALDEKTEAVMYKLLKENLPNAAILSIGHRSTLHQYHKQQLHLSGDGNWQFSMI</sequence>
<keyword evidence="3 8" id="KW-0812">Transmembrane</keyword>
<dbReference type="PROSITE" id="PS00211">
    <property type="entry name" value="ABC_TRANSPORTER_1"/>
    <property type="match status" value="1"/>
</dbReference>
<feature type="domain" description="ABC transmembrane type-1" evidence="10">
    <location>
        <begin position="32"/>
        <end position="334"/>
    </location>
</feature>
<dbReference type="InterPro" id="IPR027417">
    <property type="entry name" value="P-loop_NTPase"/>
</dbReference>
<dbReference type="AlphaFoldDB" id="A0A9Y2AI24"/>
<keyword evidence="7 8" id="KW-0472">Membrane</keyword>
<comment type="subcellular location">
    <subcellularLocation>
        <location evidence="1">Cell membrane</location>
        <topology evidence="1">Multi-pass membrane protein</topology>
    </subcellularLocation>
</comment>
<dbReference type="InterPro" id="IPR003439">
    <property type="entry name" value="ABC_transporter-like_ATP-bd"/>
</dbReference>
<evidence type="ECO:0000256" key="8">
    <source>
        <dbReference type="SAM" id="Phobius"/>
    </source>
</evidence>
<dbReference type="Pfam" id="PF00005">
    <property type="entry name" value="ABC_tran"/>
    <property type="match status" value="1"/>
</dbReference>
<dbReference type="InterPro" id="IPR003593">
    <property type="entry name" value="AAA+_ATPase"/>
</dbReference>
<feature type="transmembrane region" description="Helical" evidence="8">
    <location>
        <begin position="74"/>
        <end position="94"/>
    </location>
</feature>
<evidence type="ECO:0000256" key="6">
    <source>
        <dbReference type="ARBA" id="ARBA00022989"/>
    </source>
</evidence>
<evidence type="ECO:0000256" key="3">
    <source>
        <dbReference type="ARBA" id="ARBA00022692"/>
    </source>
</evidence>
<feature type="transmembrane region" description="Helical" evidence="8">
    <location>
        <begin position="190"/>
        <end position="207"/>
    </location>
</feature>
<evidence type="ECO:0000256" key="4">
    <source>
        <dbReference type="ARBA" id="ARBA00022741"/>
    </source>
</evidence>
<protein>
    <submittedName>
        <fullName evidence="11">ABC transporter ATP-binding protein/permease</fullName>
    </submittedName>
</protein>
<dbReference type="GO" id="GO:0005886">
    <property type="term" value="C:plasma membrane"/>
    <property type="evidence" value="ECO:0007669"/>
    <property type="project" value="UniProtKB-SubCell"/>
</dbReference>
<dbReference type="Gene3D" id="3.40.50.300">
    <property type="entry name" value="P-loop containing nucleotide triphosphate hydrolases"/>
    <property type="match status" value="1"/>
</dbReference>
<dbReference type="InterPro" id="IPR050835">
    <property type="entry name" value="ABC_transporter_sub-D"/>
</dbReference>
<dbReference type="Gene3D" id="1.20.1560.10">
    <property type="entry name" value="ABC transporter type 1, transmembrane domain"/>
    <property type="match status" value="1"/>
</dbReference>